<reference evidence="3 4" key="1">
    <citation type="submission" date="2016-06" db="EMBL/GenBank/DDBJ databases">
        <authorList>
            <person name="Kjaerup R.B."/>
            <person name="Dalgaard T.S."/>
            <person name="Juul-Madsen H.R."/>
        </authorList>
    </citation>
    <scope>NUCLEOTIDE SEQUENCE [LARGE SCALE GENOMIC DNA]</scope>
    <source>
        <strain evidence="3 4">DSM 16361</strain>
    </source>
</reference>
<organism evidence="3 4">
    <name type="scientific">Thiomonas delicata</name>
    <name type="common">Thiomonas cuprina</name>
    <dbReference type="NCBI Taxonomy" id="364030"/>
    <lineage>
        <taxon>Bacteria</taxon>
        <taxon>Pseudomonadati</taxon>
        <taxon>Pseudomonadota</taxon>
        <taxon>Betaproteobacteria</taxon>
        <taxon>Burkholderiales</taxon>
        <taxon>Thiomonas</taxon>
    </lineage>
</organism>
<dbReference type="AlphaFoldDB" id="A0A238CZV6"/>
<evidence type="ECO:0000313" key="3">
    <source>
        <dbReference type="EMBL" id="SBP86536.1"/>
    </source>
</evidence>
<accession>A0A238CZV6</accession>
<dbReference type="InterPro" id="IPR002881">
    <property type="entry name" value="DUF58"/>
</dbReference>
<proteinExistence type="predicted"/>
<dbReference type="Proteomes" id="UP000214566">
    <property type="component" value="Unassembled WGS sequence"/>
</dbReference>
<sequence>MRAALQAMRLRLRRRGTTPVHGAETGRLLHVVDWIEIRAVLRQRAVADAAARPLTQRNPGEGRSIFVARGMDYAESRPYQAGDDMRSMHWQLLARTGKPHVKLYHEEHAGSWHGLIDMRGPMLFGTRVRTKAQQAARVALLAAGLQALASPQTLIACTLWRADGLHGRGFGRGSVAVRRLAAWLMAEPLPAPGAVAGQDDRADRPREAFASWVKSLLAGQPGPSRLALASDWSWADAQTDATLWRVAAFVDVRATRVRDPAEIELPAMPGAWFEDAAGGVCGWVELDSAARQHHANAAAGAAAARARALRSIGVPLGEVLTPENAAEILQALALPARTQTGSGGLAAQTAGAPRKPAMPT</sequence>
<protein>
    <recommendedName>
        <fullName evidence="2">DUF58 domain-containing protein</fullName>
    </recommendedName>
</protein>
<gene>
    <name evidence="3" type="ORF">THIARS_40165</name>
</gene>
<evidence type="ECO:0000259" key="2">
    <source>
        <dbReference type="Pfam" id="PF01882"/>
    </source>
</evidence>
<dbReference type="Pfam" id="PF01882">
    <property type="entry name" value="DUF58"/>
    <property type="match status" value="1"/>
</dbReference>
<name>A0A238CZV6_THIDL</name>
<dbReference type="EMBL" id="FLMQ01000034">
    <property type="protein sequence ID" value="SBP86536.1"/>
    <property type="molecule type" value="Genomic_DNA"/>
</dbReference>
<evidence type="ECO:0000313" key="4">
    <source>
        <dbReference type="Proteomes" id="UP000214566"/>
    </source>
</evidence>
<feature type="domain" description="DUF58" evidence="2">
    <location>
        <begin position="75"/>
        <end position="299"/>
    </location>
</feature>
<dbReference type="OrthoDB" id="9776116at2"/>
<keyword evidence="4" id="KW-1185">Reference proteome</keyword>
<dbReference type="PANTHER" id="PTHR33608:SF12">
    <property type="entry name" value="DUF58 DOMAIN-CONTAINING PROTEIN"/>
    <property type="match status" value="1"/>
</dbReference>
<dbReference type="PANTHER" id="PTHR33608">
    <property type="entry name" value="BLL2464 PROTEIN"/>
    <property type="match status" value="1"/>
</dbReference>
<evidence type="ECO:0000256" key="1">
    <source>
        <dbReference type="SAM" id="MobiDB-lite"/>
    </source>
</evidence>
<feature type="region of interest" description="Disordered" evidence="1">
    <location>
        <begin position="340"/>
        <end position="360"/>
    </location>
</feature>